<dbReference type="Pfam" id="PF00472">
    <property type="entry name" value="RF-1"/>
    <property type="match status" value="1"/>
</dbReference>
<dbReference type="PANTHER" id="PTHR11075:SF54">
    <property type="entry name" value="LARGE RIBOSOMAL SUBUNIT PROTEIN ML62"/>
    <property type="match status" value="1"/>
</dbReference>
<dbReference type="GO" id="GO:0070126">
    <property type="term" value="P:mitochondrial translational termination"/>
    <property type="evidence" value="ECO:0007669"/>
    <property type="project" value="TreeGrafter"/>
</dbReference>
<dbReference type="Proteomes" id="UP000230002">
    <property type="component" value="Unassembled WGS sequence"/>
</dbReference>
<evidence type="ECO:0000256" key="1">
    <source>
        <dbReference type="SAM" id="MobiDB-lite"/>
    </source>
</evidence>
<dbReference type="GO" id="GO:0005762">
    <property type="term" value="C:mitochondrial large ribosomal subunit"/>
    <property type="evidence" value="ECO:0007669"/>
    <property type="project" value="TreeGrafter"/>
</dbReference>
<dbReference type="InterPro" id="IPR000352">
    <property type="entry name" value="Pep_chain_release_fac_I"/>
</dbReference>
<accession>A0A2G8SPE4</accession>
<proteinExistence type="predicted"/>
<dbReference type="SUPFAM" id="SSF110916">
    <property type="entry name" value="Peptidyl-tRNA hydrolase domain-like"/>
    <property type="match status" value="1"/>
</dbReference>
<feature type="region of interest" description="Disordered" evidence="1">
    <location>
        <begin position="100"/>
        <end position="144"/>
    </location>
</feature>
<comment type="caution">
    <text evidence="3">The sequence shown here is derived from an EMBL/GenBank/DDBJ whole genome shotgun (WGS) entry which is preliminary data.</text>
</comment>
<feature type="domain" description="Prokaryotic-type class I peptide chain release factors" evidence="2">
    <location>
        <begin position="15"/>
        <end position="137"/>
    </location>
</feature>
<name>A0A2G8SPE4_9APHY</name>
<dbReference type="AlphaFoldDB" id="A0A2G8SPE4"/>
<protein>
    <recommendedName>
        <fullName evidence="2">Prokaryotic-type class I peptide chain release factors domain-containing protein</fullName>
    </recommendedName>
</protein>
<gene>
    <name evidence="3" type="ORF">GSI_02368</name>
</gene>
<organism evidence="3 4">
    <name type="scientific">Ganoderma sinense ZZ0214-1</name>
    <dbReference type="NCBI Taxonomy" id="1077348"/>
    <lineage>
        <taxon>Eukaryota</taxon>
        <taxon>Fungi</taxon>
        <taxon>Dikarya</taxon>
        <taxon>Basidiomycota</taxon>
        <taxon>Agaricomycotina</taxon>
        <taxon>Agaricomycetes</taxon>
        <taxon>Polyporales</taxon>
        <taxon>Polyporaceae</taxon>
        <taxon>Ganoderma</taxon>
    </lineage>
</organism>
<dbReference type="GO" id="GO:0004045">
    <property type="term" value="F:peptidyl-tRNA hydrolase activity"/>
    <property type="evidence" value="ECO:0007669"/>
    <property type="project" value="TreeGrafter"/>
</dbReference>
<dbReference type="STRING" id="1077348.A0A2G8SPE4"/>
<dbReference type="EMBL" id="AYKW01000003">
    <property type="protein sequence ID" value="PIL35639.1"/>
    <property type="molecule type" value="Genomic_DNA"/>
</dbReference>
<evidence type="ECO:0000313" key="3">
    <source>
        <dbReference type="EMBL" id="PIL35639.1"/>
    </source>
</evidence>
<evidence type="ECO:0000259" key="2">
    <source>
        <dbReference type="Pfam" id="PF00472"/>
    </source>
</evidence>
<evidence type="ECO:0000313" key="4">
    <source>
        <dbReference type="Proteomes" id="UP000230002"/>
    </source>
</evidence>
<dbReference type="PANTHER" id="PTHR11075">
    <property type="entry name" value="PEPTIDE CHAIN RELEASE FACTOR"/>
    <property type="match status" value="1"/>
</dbReference>
<feature type="compositionally biased region" description="Basic and acidic residues" evidence="1">
    <location>
        <begin position="106"/>
        <end position="131"/>
    </location>
</feature>
<dbReference type="GO" id="GO:0016150">
    <property type="term" value="F:translation release factor activity, codon nonspecific"/>
    <property type="evidence" value="ECO:0007669"/>
    <property type="project" value="TreeGrafter"/>
</dbReference>
<reference evidence="3 4" key="1">
    <citation type="journal article" date="2015" name="Sci. Rep.">
        <title>Chromosome-level genome map provides insights into diverse defense mechanisms in the medicinal fungus Ganoderma sinense.</title>
        <authorList>
            <person name="Zhu Y."/>
            <person name="Xu J."/>
            <person name="Sun C."/>
            <person name="Zhou S."/>
            <person name="Xu H."/>
            <person name="Nelson D.R."/>
            <person name="Qian J."/>
            <person name="Song J."/>
            <person name="Luo H."/>
            <person name="Xiang L."/>
            <person name="Li Y."/>
            <person name="Xu Z."/>
            <person name="Ji A."/>
            <person name="Wang L."/>
            <person name="Lu S."/>
            <person name="Hayward A."/>
            <person name="Sun W."/>
            <person name="Li X."/>
            <person name="Schwartz D.C."/>
            <person name="Wang Y."/>
            <person name="Chen S."/>
        </authorList>
    </citation>
    <scope>NUCLEOTIDE SEQUENCE [LARGE SCALE GENOMIC DNA]</scope>
    <source>
        <strain evidence="3 4">ZZ0214-1</strain>
    </source>
</reference>
<dbReference type="OrthoDB" id="270639at2759"/>
<dbReference type="InterPro" id="IPR052104">
    <property type="entry name" value="Mito_Release_Factor_mL62"/>
</dbReference>
<keyword evidence="4" id="KW-1185">Reference proteome</keyword>
<sequence>MLLKPLQRVPKPGQFTYSRSSGPGGQNVNKVNTKATLRCPIDAPWIPPWARDHIKKTPAYASSSQSILLTSTVFRSQAQNVQDCLTKLHALVVSAASSGLINEPSQEQKDRVRNLEKAEKARRRLEKDKRRDVKRGRSHKGEWD</sequence>
<dbReference type="Gene3D" id="3.30.160.20">
    <property type="match status" value="1"/>
</dbReference>